<protein>
    <recommendedName>
        <fullName evidence="8">Colicin V production protein</fullName>
    </recommendedName>
</protein>
<evidence type="ECO:0008006" key="8">
    <source>
        <dbReference type="Google" id="ProtNLM"/>
    </source>
</evidence>
<evidence type="ECO:0000256" key="5">
    <source>
        <dbReference type="SAM" id="Phobius"/>
    </source>
</evidence>
<feature type="transmembrane region" description="Helical" evidence="5">
    <location>
        <begin position="74"/>
        <end position="94"/>
    </location>
</feature>
<keyword evidence="2 5" id="KW-0812">Transmembrane</keyword>
<dbReference type="GO" id="GO:0009403">
    <property type="term" value="P:toxin biosynthetic process"/>
    <property type="evidence" value="ECO:0007669"/>
    <property type="project" value="InterPro"/>
</dbReference>
<comment type="subcellular location">
    <subcellularLocation>
        <location evidence="1">Membrane</location>
        <topology evidence="1">Multi-pass membrane protein</topology>
    </subcellularLocation>
</comment>
<dbReference type="Pfam" id="PF02674">
    <property type="entry name" value="Colicin_V"/>
    <property type="match status" value="1"/>
</dbReference>
<dbReference type="GO" id="GO:0016020">
    <property type="term" value="C:membrane"/>
    <property type="evidence" value="ECO:0007669"/>
    <property type="project" value="UniProtKB-SubCell"/>
</dbReference>
<feature type="transmembrane region" description="Helical" evidence="5">
    <location>
        <begin position="114"/>
        <end position="142"/>
    </location>
</feature>
<dbReference type="InterPro" id="IPR003825">
    <property type="entry name" value="Colicin-V_CvpA"/>
</dbReference>
<feature type="transmembrane region" description="Helical" evidence="5">
    <location>
        <begin position="12"/>
        <end position="30"/>
    </location>
</feature>
<keyword evidence="4 5" id="KW-0472">Membrane</keyword>
<dbReference type="PANTHER" id="PTHR37306">
    <property type="entry name" value="COLICIN V PRODUCTION PROTEIN"/>
    <property type="match status" value="1"/>
</dbReference>
<organism evidence="6 7">
    <name type="scientific">Candidatus Sherwoodlollariibacterium unditelluris</name>
    <dbReference type="NCBI Taxonomy" id="1974757"/>
    <lineage>
        <taxon>Bacteria</taxon>
        <taxon>Pseudomonadati</taxon>
        <taxon>Candidatus Omnitrophota</taxon>
        <taxon>Candidatus Sherwoodlollariibacterium</taxon>
    </lineage>
</organism>
<dbReference type="EMBL" id="PCRK01000145">
    <property type="protein sequence ID" value="PIP18921.1"/>
    <property type="molecule type" value="Genomic_DNA"/>
</dbReference>
<keyword evidence="3 5" id="KW-1133">Transmembrane helix</keyword>
<dbReference type="Proteomes" id="UP000231292">
    <property type="component" value="Unassembled WGS sequence"/>
</dbReference>
<accession>A0A2G9YK68</accession>
<comment type="caution">
    <text evidence="6">The sequence shown here is derived from an EMBL/GenBank/DDBJ whole genome shotgun (WGS) entry which is preliminary data.</text>
</comment>
<gene>
    <name evidence="6" type="ORF">COX41_05635</name>
</gene>
<name>A0A2G9YK68_9BACT</name>
<proteinExistence type="predicted"/>
<evidence type="ECO:0000313" key="6">
    <source>
        <dbReference type="EMBL" id="PIP18921.1"/>
    </source>
</evidence>
<dbReference type="PANTHER" id="PTHR37306:SF1">
    <property type="entry name" value="COLICIN V PRODUCTION PROTEIN"/>
    <property type="match status" value="1"/>
</dbReference>
<evidence type="ECO:0000256" key="2">
    <source>
        <dbReference type="ARBA" id="ARBA00022692"/>
    </source>
</evidence>
<feature type="transmembrane region" description="Helical" evidence="5">
    <location>
        <begin position="36"/>
        <end position="53"/>
    </location>
</feature>
<evidence type="ECO:0000256" key="4">
    <source>
        <dbReference type="ARBA" id="ARBA00023136"/>
    </source>
</evidence>
<dbReference type="AlphaFoldDB" id="A0A2G9YK68"/>
<evidence type="ECO:0000313" key="7">
    <source>
        <dbReference type="Proteomes" id="UP000231292"/>
    </source>
</evidence>
<sequence>MLLNTLKQFNWLDIFILIMIFRICYIALKAGFPIEVFKFLGSLTAIYVSMHYYTMLSDFIKSRIPIEENMPLEFIDFLVFLLLAISGYLLFVLLRSVFSHFIKIEAVSALNKWGGLILGLFRSILLVSLIFFTLAISSVSYLKDSVKRSYLGPRLFSIAPDTYAWAWNNLASKFINSEKQNNVVLEVKKEILPK</sequence>
<evidence type="ECO:0000256" key="3">
    <source>
        <dbReference type="ARBA" id="ARBA00022989"/>
    </source>
</evidence>
<reference evidence="6 7" key="1">
    <citation type="submission" date="2017-09" db="EMBL/GenBank/DDBJ databases">
        <title>Depth-based differentiation of microbial function through sediment-hosted aquifers and enrichment of novel symbionts in the deep terrestrial subsurface.</title>
        <authorList>
            <person name="Probst A.J."/>
            <person name="Ladd B."/>
            <person name="Jarett J.K."/>
            <person name="Geller-Mcgrath D.E."/>
            <person name="Sieber C.M."/>
            <person name="Emerson J.B."/>
            <person name="Anantharaman K."/>
            <person name="Thomas B.C."/>
            <person name="Malmstrom R."/>
            <person name="Stieglmeier M."/>
            <person name="Klingl A."/>
            <person name="Woyke T."/>
            <person name="Ryan C.M."/>
            <person name="Banfield J.F."/>
        </authorList>
    </citation>
    <scope>NUCLEOTIDE SEQUENCE [LARGE SCALE GENOMIC DNA]</scope>
    <source>
        <strain evidence="6">CG23_combo_of_CG06-09_8_20_14_all_41_10</strain>
    </source>
</reference>
<evidence type="ECO:0000256" key="1">
    <source>
        <dbReference type="ARBA" id="ARBA00004141"/>
    </source>
</evidence>